<proteinExistence type="predicted"/>
<protein>
    <submittedName>
        <fullName evidence="1">Uncharacterized protein</fullName>
    </submittedName>
</protein>
<dbReference type="AlphaFoldDB" id="A0A1A8EP92"/>
<reference evidence="1" key="1">
    <citation type="submission" date="2016-05" db="EMBL/GenBank/DDBJ databases">
        <authorList>
            <person name="Lavstsen T."/>
            <person name="Jespersen J.S."/>
        </authorList>
    </citation>
    <scope>NUCLEOTIDE SEQUENCE</scope>
    <source>
        <tissue evidence="1">Brain</tissue>
    </source>
</reference>
<sequence length="76" mass="8930">DHAVMMMHSVAEKQQTIPQERVRAFYFYYRVTFNDMKHKQTLTRSKTATTNQLLPFLKSHNNQICCKQNVFAASCC</sequence>
<feature type="non-terminal residue" evidence="1">
    <location>
        <position position="76"/>
    </location>
</feature>
<dbReference type="EMBL" id="HAEB01001759">
    <property type="protein sequence ID" value="SBQ48274.1"/>
    <property type="molecule type" value="Transcribed_RNA"/>
</dbReference>
<name>A0A1A8EP92_9TELE</name>
<reference evidence="1" key="2">
    <citation type="submission" date="2016-06" db="EMBL/GenBank/DDBJ databases">
        <title>The genome of a short-lived fish provides insights into sex chromosome evolution and the genetic control of aging.</title>
        <authorList>
            <person name="Reichwald K."/>
            <person name="Felder M."/>
            <person name="Petzold A."/>
            <person name="Koch P."/>
            <person name="Groth M."/>
            <person name="Platzer M."/>
        </authorList>
    </citation>
    <scope>NUCLEOTIDE SEQUENCE</scope>
    <source>
        <tissue evidence="1">Brain</tissue>
    </source>
</reference>
<gene>
    <name evidence="1" type="primary">Nfu_g_1_016859</name>
</gene>
<organism evidence="1">
    <name type="scientific">Nothobranchius korthausae</name>
    <dbReference type="NCBI Taxonomy" id="1143690"/>
    <lineage>
        <taxon>Eukaryota</taxon>
        <taxon>Metazoa</taxon>
        <taxon>Chordata</taxon>
        <taxon>Craniata</taxon>
        <taxon>Vertebrata</taxon>
        <taxon>Euteleostomi</taxon>
        <taxon>Actinopterygii</taxon>
        <taxon>Neopterygii</taxon>
        <taxon>Teleostei</taxon>
        <taxon>Neoteleostei</taxon>
        <taxon>Acanthomorphata</taxon>
        <taxon>Ovalentaria</taxon>
        <taxon>Atherinomorphae</taxon>
        <taxon>Cyprinodontiformes</taxon>
        <taxon>Nothobranchiidae</taxon>
        <taxon>Nothobranchius</taxon>
    </lineage>
</organism>
<feature type="non-terminal residue" evidence="1">
    <location>
        <position position="1"/>
    </location>
</feature>
<evidence type="ECO:0000313" key="1">
    <source>
        <dbReference type="EMBL" id="SBQ48274.1"/>
    </source>
</evidence>
<accession>A0A1A8EP92</accession>